<keyword evidence="2" id="KW-0548">Nucleotidyltransferase</keyword>
<evidence type="ECO:0000256" key="1">
    <source>
        <dbReference type="SAM" id="MobiDB-lite"/>
    </source>
</evidence>
<comment type="caution">
    <text evidence="2">The sequence shown here is derived from an EMBL/GenBank/DDBJ whole genome shotgun (WGS) entry which is preliminary data.</text>
</comment>
<feature type="region of interest" description="Disordered" evidence="1">
    <location>
        <begin position="362"/>
        <end position="404"/>
    </location>
</feature>
<protein>
    <submittedName>
        <fullName evidence="2">Ribonuclease H-like domain, reverse transcriptase, RNA-dependent DNA polymerase</fullName>
    </submittedName>
</protein>
<reference evidence="2" key="1">
    <citation type="journal article" date="2019" name="Sci. Rep.">
        <title>Draft genome of Tanacetum cinerariifolium, the natural source of mosquito coil.</title>
        <authorList>
            <person name="Yamashiro T."/>
            <person name="Shiraishi A."/>
            <person name="Satake H."/>
            <person name="Nakayama K."/>
        </authorList>
    </citation>
    <scope>NUCLEOTIDE SEQUENCE</scope>
</reference>
<name>A0A6L2KUH4_TANCI</name>
<gene>
    <name evidence="2" type="ORF">Tci_024944</name>
</gene>
<keyword evidence="2" id="KW-0695">RNA-directed DNA polymerase</keyword>
<evidence type="ECO:0000313" key="2">
    <source>
        <dbReference type="EMBL" id="GEU52966.1"/>
    </source>
</evidence>
<feature type="compositionally biased region" description="Low complexity" evidence="1">
    <location>
        <begin position="255"/>
        <end position="264"/>
    </location>
</feature>
<dbReference type="EMBL" id="BKCJ010003099">
    <property type="protein sequence ID" value="GEU52966.1"/>
    <property type="molecule type" value="Genomic_DNA"/>
</dbReference>
<keyword evidence="2" id="KW-0808">Transferase</keyword>
<dbReference type="GO" id="GO:0003964">
    <property type="term" value="F:RNA-directed DNA polymerase activity"/>
    <property type="evidence" value="ECO:0007669"/>
    <property type="project" value="UniProtKB-KW"/>
</dbReference>
<sequence>MRKSMLKQEFLKFRIGEAEGLHKALTLKTKGGLELLSFDELYYKLKTLEVDVKGYNTFSSSQSIRPSHFAFVSATSTSKKISYGDSLNYSSTTTYSVPSNSKTGSHRYGNAIEEGAAKIYNLITRADTEEATIVGDVGEFAIIGVTSEDDSTFSVFTTTFEDVEGRPIFHRFAKTDSMKAVPPPLTGDYTSLSNHTDLDESQMSYGVKSSTSCDPKYVPNNFVSYDDIDNSLEVNTNNIASSDSSLKSSEHKPTDSTSYASTSSVSISVNEAETSCNKNGSFNKKAGHFRKYASSVSKLCFVCGIGTHLIKDCDFYEKQVTNRTVGIGVGPVVRPQLISTSKPKFKPVPLGKPKVTQVSIGKPKVKPVPTGKPHVSTLAPTGRPNRPFPVPTNRGYSPSTPQSANLVPPSCIPVPTGKVPVPTGSLPVPTGSIPVLAATGMVPTDDVLVHTSSSTDLIFDGEPTTRFPCSSNFGNHNPSPGIFSSSLYDDEFDTALNNVASFVEVSPMATKRIITIHPQSLIIGDPTSAMQTRSKVKQNTTVDSAFISYNFD</sequence>
<accession>A0A6L2KUH4</accession>
<proteinExistence type="predicted"/>
<organism evidence="2">
    <name type="scientific">Tanacetum cinerariifolium</name>
    <name type="common">Dalmatian daisy</name>
    <name type="synonym">Chrysanthemum cinerariifolium</name>
    <dbReference type="NCBI Taxonomy" id="118510"/>
    <lineage>
        <taxon>Eukaryota</taxon>
        <taxon>Viridiplantae</taxon>
        <taxon>Streptophyta</taxon>
        <taxon>Embryophyta</taxon>
        <taxon>Tracheophyta</taxon>
        <taxon>Spermatophyta</taxon>
        <taxon>Magnoliopsida</taxon>
        <taxon>eudicotyledons</taxon>
        <taxon>Gunneridae</taxon>
        <taxon>Pentapetalae</taxon>
        <taxon>asterids</taxon>
        <taxon>campanulids</taxon>
        <taxon>Asterales</taxon>
        <taxon>Asteraceae</taxon>
        <taxon>Asteroideae</taxon>
        <taxon>Anthemideae</taxon>
        <taxon>Anthemidinae</taxon>
        <taxon>Tanacetum</taxon>
    </lineage>
</organism>
<dbReference type="AlphaFoldDB" id="A0A6L2KUH4"/>
<feature type="region of interest" description="Disordered" evidence="1">
    <location>
        <begin position="240"/>
        <end position="264"/>
    </location>
</feature>
<feature type="compositionally biased region" description="Polar residues" evidence="1">
    <location>
        <begin position="394"/>
        <end position="404"/>
    </location>
</feature>